<feature type="active site" description="Tele-phosphohistidine intermediate" evidence="1">
    <location>
        <position position="181"/>
    </location>
</feature>
<dbReference type="SUPFAM" id="SSF53254">
    <property type="entry name" value="Phosphoglycerate mutase-like"/>
    <property type="match status" value="1"/>
</dbReference>
<feature type="active site" description="Proton donor/acceptor; for phosphatase activity" evidence="1">
    <location>
        <position position="255"/>
    </location>
</feature>
<dbReference type="PIRSF" id="PIRSF036922">
    <property type="entry name" value="RNaseH_PGAM"/>
    <property type="match status" value="1"/>
</dbReference>
<evidence type="ECO:0000313" key="5">
    <source>
        <dbReference type="Proteomes" id="UP000466396"/>
    </source>
</evidence>
<dbReference type="InterPro" id="IPR014636">
    <property type="entry name" value="RNaseH/PGlycerate_mutase"/>
</dbReference>
<evidence type="ECO:0000256" key="2">
    <source>
        <dbReference type="PIRSR" id="PIRSR613078-1"/>
    </source>
</evidence>
<dbReference type="EMBL" id="AP022581">
    <property type="protein sequence ID" value="BBX96948.1"/>
    <property type="molecule type" value="Genomic_DNA"/>
</dbReference>
<evidence type="ECO:0000313" key="4">
    <source>
        <dbReference type="EMBL" id="BBX96948.1"/>
    </source>
</evidence>
<dbReference type="Pfam" id="PF00300">
    <property type="entry name" value="His_Phos_1"/>
    <property type="match status" value="1"/>
</dbReference>
<dbReference type="GO" id="GO:0005737">
    <property type="term" value="C:cytoplasm"/>
    <property type="evidence" value="ECO:0007669"/>
    <property type="project" value="TreeGrafter"/>
</dbReference>
<gene>
    <name evidence="4" type="ORF">MLAC_22420</name>
</gene>
<dbReference type="PANTHER" id="PTHR48100">
    <property type="entry name" value="BROAD-SPECIFICITY PHOSPHATASE YOR283W-RELATED"/>
    <property type="match status" value="1"/>
</dbReference>
<dbReference type="KEGG" id="mlj:MLAC_22420"/>
<dbReference type="STRING" id="169765.AWC15_04405"/>
<dbReference type="GO" id="GO:0016791">
    <property type="term" value="F:phosphatase activity"/>
    <property type="evidence" value="ECO:0007669"/>
    <property type="project" value="TreeGrafter"/>
</dbReference>
<dbReference type="Gene3D" id="3.40.50.1240">
    <property type="entry name" value="Phosphoglycerate mutase-like"/>
    <property type="match status" value="1"/>
</dbReference>
<dbReference type="SMART" id="SM00855">
    <property type="entry name" value="PGAM"/>
    <property type="match status" value="1"/>
</dbReference>
<evidence type="ECO:0000256" key="3">
    <source>
        <dbReference type="PIRSR" id="PIRSR613078-2"/>
    </source>
</evidence>
<proteinExistence type="predicted"/>
<dbReference type="SUPFAM" id="SSF53098">
    <property type="entry name" value="Ribonuclease H-like"/>
    <property type="match status" value="1"/>
</dbReference>
<dbReference type="InterPro" id="IPR002156">
    <property type="entry name" value="RNaseH_domain"/>
</dbReference>
<dbReference type="GO" id="GO:0003676">
    <property type="term" value="F:nucleic acid binding"/>
    <property type="evidence" value="ECO:0007669"/>
    <property type="project" value="InterPro"/>
</dbReference>
<dbReference type="PANTHER" id="PTHR48100:SF1">
    <property type="entry name" value="HISTIDINE PHOSPHATASE FAMILY PROTEIN-RELATED"/>
    <property type="match status" value="1"/>
</dbReference>
<evidence type="ECO:0000256" key="1">
    <source>
        <dbReference type="PIRSR" id="PIRSR036922-1"/>
    </source>
</evidence>
<dbReference type="InterPro" id="IPR012337">
    <property type="entry name" value="RNaseH-like_sf"/>
</dbReference>
<dbReference type="GO" id="GO:0004523">
    <property type="term" value="F:RNA-DNA hybrid ribonuclease activity"/>
    <property type="evidence" value="ECO:0007669"/>
    <property type="project" value="InterPro"/>
</dbReference>
<dbReference type="NCBIfam" id="NF005567">
    <property type="entry name" value="PRK07238.1"/>
    <property type="match status" value="1"/>
</dbReference>
<reference evidence="4 5" key="1">
    <citation type="journal article" date="2019" name="Emerg. Microbes Infect.">
        <title>Comprehensive subspecies identification of 175 nontuberculous mycobacteria species based on 7547 genomic profiles.</title>
        <authorList>
            <person name="Matsumoto Y."/>
            <person name="Kinjo T."/>
            <person name="Motooka D."/>
            <person name="Nabeya D."/>
            <person name="Jung N."/>
            <person name="Uechi K."/>
            <person name="Horii T."/>
            <person name="Iida T."/>
            <person name="Fujita J."/>
            <person name="Nakamura S."/>
        </authorList>
    </citation>
    <scope>NUCLEOTIDE SEQUENCE [LARGE SCALE GENOMIC DNA]</scope>
    <source>
        <strain evidence="4 5">JCM 15657</strain>
    </source>
</reference>
<keyword evidence="5" id="KW-1185">Reference proteome</keyword>
<dbReference type="OrthoDB" id="5296884at2"/>
<dbReference type="Gene3D" id="3.30.420.10">
    <property type="entry name" value="Ribonuclease H-like superfamily/Ribonuclease H"/>
    <property type="match status" value="1"/>
</dbReference>
<protein>
    <submittedName>
        <fullName evidence="4">Uncharacterized protein</fullName>
    </submittedName>
</protein>
<feature type="active site" description="Proton donor/acceptor" evidence="2">
    <location>
        <position position="255"/>
    </location>
</feature>
<dbReference type="CDD" id="cd09279">
    <property type="entry name" value="RNase_HI_like"/>
    <property type="match status" value="1"/>
</dbReference>
<name>A0A1X1XYC4_9MYCO</name>
<dbReference type="InterPro" id="IPR050275">
    <property type="entry name" value="PGM_Phosphatase"/>
</dbReference>
<accession>A0A1X1XYC4</accession>
<dbReference type="Proteomes" id="UP000466396">
    <property type="component" value="Chromosome"/>
</dbReference>
<dbReference type="AlphaFoldDB" id="A0A1X1XYC4"/>
<dbReference type="CDD" id="cd07067">
    <property type="entry name" value="HP_PGM_like"/>
    <property type="match status" value="1"/>
</dbReference>
<feature type="binding site" evidence="3">
    <location>
        <position position="231"/>
    </location>
    <ligand>
        <name>substrate</name>
    </ligand>
</feature>
<sequence>MKVIIEADGGSRGNPGPAGYGAVVWTADRSTIVAESKQAIGRATNNVAEYRGLIAGLDDAVKMGATEALVLMDSKLVVEQMAGRWKVKHPDLVELHAQAQALAARFRRISYTWVPRSRNVHADRLANEAMDAAALTTNPVRVDNAPVPVAETARRVATESPPAPGWTGARGTPTRLLLLRHGQTELSVQRRYSGRGDPALNEVGWRQAGLAARYLSQKGGIAAVVSSPLQRALDTAETAARALRLDVTVDEDVIETDFGAWEGLTFAEAAARDPELHRRWLHDTSATPPGGESFEDVLQRVLRARDRIIAGHEGETVLVVSHVTPIKMLLRLALDAGAGLLYRLHLDLASLSIAEFYSDGASSVRLVNQTGYL</sequence>
<dbReference type="InterPro" id="IPR013078">
    <property type="entry name" value="His_Pase_superF_clade-1"/>
</dbReference>
<dbReference type="Pfam" id="PF13456">
    <property type="entry name" value="RVT_3"/>
    <property type="match status" value="1"/>
</dbReference>
<organism evidence="4 5">
    <name type="scientific">Mycobacterium lacus</name>
    <dbReference type="NCBI Taxonomy" id="169765"/>
    <lineage>
        <taxon>Bacteria</taxon>
        <taxon>Bacillati</taxon>
        <taxon>Actinomycetota</taxon>
        <taxon>Actinomycetes</taxon>
        <taxon>Mycobacteriales</taxon>
        <taxon>Mycobacteriaceae</taxon>
        <taxon>Mycobacterium</taxon>
    </lineage>
</organism>
<dbReference type="PROSITE" id="PS50879">
    <property type="entry name" value="RNASE_H_1"/>
    <property type="match status" value="1"/>
</dbReference>
<dbReference type="RefSeq" id="WP_085161836.1">
    <property type="nucleotide sequence ID" value="NZ_AP022581.1"/>
</dbReference>
<dbReference type="InterPro" id="IPR036397">
    <property type="entry name" value="RNaseH_sf"/>
</dbReference>
<dbReference type="InterPro" id="IPR029033">
    <property type="entry name" value="His_PPase_superfam"/>
</dbReference>